<keyword evidence="1" id="KW-0521">NADP</keyword>
<dbReference type="EMBL" id="HBIZ01001594">
    <property type="protein sequence ID" value="CAE0748303.1"/>
    <property type="molecule type" value="Transcribed_RNA"/>
</dbReference>
<dbReference type="PANTHER" id="PTHR48106">
    <property type="entry name" value="QUINONE OXIDOREDUCTASE PIG3-RELATED"/>
    <property type="match status" value="1"/>
</dbReference>
<dbReference type="PANTHER" id="PTHR48106:SF18">
    <property type="entry name" value="QUINONE OXIDOREDUCTASE PIG3"/>
    <property type="match status" value="1"/>
</dbReference>
<proteinExistence type="predicted"/>
<dbReference type="AlphaFoldDB" id="A0A7S4ERJ1"/>
<dbReference type="SMART" id="SM00829">
    <property type="entry name" value="PKS_ER"/>
    <property type="match status" value="1"/>
</dbReference>
<gene>
    <name evidence="4" type="ORF">PCAR00345_LOCUS885</name>
</gene>
<evidence type="ECO:0000256" key="2">
    <source>
        <dbReference type="ARBA" id="ARBA00023002"/>
    </source>
</evidence>
<sequence length="225" mass="23749">MDIPSSVTTTQAAAVPETWLTAYQLLFLVGKATAGDSVLIHAGASGVGIAATQIAVRHGLRVFGTCSENKIKGCRGRGMLDAFDYRAEGGFAPSLLSATGGRGVDVILDCVGAAHAEQSGKVLAQDGRWVLYGLMGGAKLPAGSTLLASLLSKRASLLTSTLRSRDVAYKAELTRQFAQNELPHFASGEYKVVTDSTFPLEQAQEAHERVESNLTEGKVVIRVRS</sequence>
<dbReference type="Gene3D" id="3.90.180.10">
    <property type="entry name" value="Medium-chain alcohol dehydrogenases, catalytic domain"/>
    <property type="match status" value="1"/>
</dbReference>
<dbReference type="Pfam" id="PF13602">
    <property type="entry name" value="ADH_zinc_N_2"/>
    <property type="match status" value="1"/>
</dbReference>
<dbReference type="InterPro" id="IPR020843">
    <property type="entry name" value="ER"/>
</dbReference>
<accession>A0A7S4ERJ1</accession>
<name>A0A7S4ERJ1_CHRCT</name>
<evidence type="ECO:0000256" key="1">
    <source>
        <dbReference type="ARBA" id="ARBA00022857"/>
    </source>
</evidence>
<protein>
    <recommendedName>
        <fullName evidence="3">Enoyl reductase (ER) domain-containing protein</fullName>
    </recommendedName>
</protein>
<dbReference type="GO" id="GO:0048038">
    <property type="term" value="F:quinone binding"/>
    <property type="evidence" value="ECO:0007669"/>
    <property type="project" value="TreeGrafter"/>
</dbReference>
<dbReference type="GO" id="GO:0070402">
    <property type="term" value="F:NADPH binding"/>
    <property type="evidence" value="ECO:0007669"/>
    <property type="project" value="TreeGrafter"/>
</dbReference>
<dbReference type="GO" id="GO:0003960">
    <property type="term" value="F:quinone reductase (NADPH) activity"/>
    <property type="evidence" value="ECO:0007669"/>
    <property type="project" value="TreeGrafter"/>
</dbReference>
<dbReference type="InterPro" id="IPR036291">
    <property type="entry name" value="NAD(P)-bd_dom_sf"/>
</dbReference>
<reference evidence="4" key="1">
    <citation type="submission" date="2021-01" db="EMBL/GenBank/DDBJ databases">
        <authorList>
            <person name="Corre E."/>
            <person name="Pelletier E."/>
            <person name="Niang G."/>
            <person name="Scheremetjew M."/>
            <person name="Finn R."/>
            <person name="Kale V."/>
            <person name="Holt S."/>
            <person name="Cochrane G."/>
            <person name="Meng A."/>
            <person name="Brown T."/>
            <person name="Cohen L."/>
        </authorList>
    </citation>
    <scope>NUCLEOTIDE SEQUENCE</scope>
    <source>
        <strain evidence="4">CCMP645</strain>
    </source>
</reference>
<evidence type="ECO:0000313" key="4">
    <source>
        <dbReference type="EMBL" id="CAE0748303.1"/>
    </source>
</evidence>
<dbReference type="SUPFAM" id="SSF51735">
    <property type="entry name" value="NAD(P)-binding Rossmann-fold domains"/>
    <property type="match status" value="1"/>
</dbReference>
<feature type="domain" description="Enoyl reductase (ER)" evidence="3">
    <location>
        <begin position="1"/>
        <end position="221"/>
    </location>
</feature>
<keyword evidence="2" id="KW-0560">Oxidoreductase</keyword>
<evidence type="ECO:0000259" key="3">
    <source>
        <dbReference type="SMART" id="SM00829"/>
    </source>
</evidence>
<organism evidence="4">
    <name type="scientific">Chrysotila carterae</name>
    <name type="common">Marine alga</name>
    <name type="synonym">Syracosphaera carterae</name>
    <dbReference type="NCBI Taxonomy" id="13221"/>
    <lineage>
        <taxon>Eukaryota</taxon>
        <taxon>Haptista</taxon>
        <taxon>Haptophyta</taxon>
        <taxon>Prymnesiophyceae</taxon>
        <taxon>Isochrysidales</taxon>
        <taxon>Isochrysidaceae</taxon>
        <taxon>Chrysotila</taxon>
    </lineage>
</organism>